<evidence type="ECO:0000256" key="7">
    <source>
        <dbReference type="ARBA" id="ARBA00011893"/>
    </source>
</evidence>
<dbReference type="Gene3D" id="3.40.50.2020">
    <property type="match status" value="1"/>
</dbReference>
<dbReference type="EMBL" id="SMCQ01000005">
    <property type="protein sequence ID" value="TCW00919.1"/>
    <property type="molecule type" value="Genomic_DNA"/>
</dbReference>
<keyword evidence="11 12" id="KW-0660">Purine salvage</keyword>
<organism evidence="14 15">
    <name type="scientific">Longibaculum muris</name>
    <dbReference type="NCBI Taxonomy" id="1796628"/>
    <lineage>
        <taxon>Bacteria</taxon>
        <taxon>Bacillati</taxon>
        <taxon>Bacillota</taxon>
        <taxon>Erysipelotrichia</taxon>
        <taxon>Erysipelotrichales</taxon>
        <taxon>Coprobacillaceae</taxon>
        <taxon>Longibaculum</taxon>
    </lineage>
</organism>
<dbReference type="NCBIfam" id="NF002634">
    <property type="entry name" value="PRK02304.1-3"/>
    <property type="match status" value="1"/>
</dbReference>
<evidence type="ECO:0000256" key="4">
    <source>
        <dbReference type="ARBA" id="ARBA00004659"/>
    </source>
</evidence>
<dbReference type="GO" id="GO:0006168">
    <property type="term" value="P:adenine salvage"/>
    <property type="evidence" value="ECO:0007669"/>
    <property type="project" value="InterPro"/>
</dbReference>
<protein>
    <recommendedName>
        <fullName evidence="7 12">Adenine phosphoribosyltransferase</fullName>
        <shortName evidence="12">APRT</shortName>
        <ecNumber evidence="7 12">2.4.2.7</ecNumber>
    </recommendedName>
</protein>
<dbReference type="CDD" id="cd06223">
    <property type="entry name" value="PRTases_typeI"/>
    <property type="match status" value="1"/>
</dbReference>
<accession>A0A4R3Z647</accession>
<comment type="subcellular location">
    <subcellularLocation>
        <location evidence="3 12">Cytoplasm</location>
    </subcellularLocation>
</comment>
<dbReference type="EC" id="2.4.2.7" evidence="7 12"/>
<dbReference type="GO" id="GO:0003999">
    <property type="term" value="F:adenine phosphoribosyltransferase activity"/>
    <property type="evidence" value="ECO:0007669"/>
    <property type="project" value="UniProtKB-UniRule"/>
</dbReference>
<reference evidence="14 15" key="1">
    <citation type="submission" date="2019-03" db="EMBL/GenBank/DDBJ databases">
        <title>Genomic Encyclopedia of Type Strains, Phase IV (KMG-IV): sequencing the most valuable type-strain genomes for metagenomic binning, comparative biology and taxonomic classification.</title>
        <authorList>
            <person name="Goeker M."/>
        </authorList>
    </citation>
    <scope>NUCLEOTIDE SEQUENCE [LARGE SCALE GENOMIC DNA]</scope>
    <source>
        <strain evidence="14 15">DSM 29487</strain>
    </source>
</reference>
<dbReference type="AlphaFoldDB" id="A0A4R3Z647"/>
<dbReference type="GO" id="GO:0002055">
    <property type="term" value="F:adenine binding"/>
    <property type="evidence" value="ECO:0007669"/>
    <property type="project" value="TreeGrafter"/>
</dbReference>
<dbReference type="NCBIfam" id="NF002633">
    <property type="entry name" value="PRK02304.1-2"/>
    <property type="match status" value="1"/>
</dbReference>
<dbReference type="InterPro" id="IPR000836">
    <property type="entry name" value="PRTase_dom"/>
</dbReference>
<dbReference type="InterPro" id="IPR029057">
    <property type="entry name" value="PRTase-like"/>
</dbReference>
<keyword evidence="9 12" id="KW-0328">Glycosyltransferase</keyword>
<comment type="similarity">
    <text evidence="5 12">Belongs to the purine/pyrimidine phosphoribosyltransferase family.</text>
</comment>
<keyword evidence="8 12" id="KW-0963">Cytoplasm</keyword>
<keyword evidence="15" id="KW-1185">Reference proteome</keyword>
<dbReference type="UniPathway" id="UPA00588">
    <property type="reaction ID" value="UER00646"/>
</dbReference>
<evidence type="ECO:0000256" key="8">
    <source>
        <dbReference type="ARBA" id="ARBA00022490"/>
    </source>
</evidence>
<dbReference type="NCBIfam" id="NF002636">
    <property type="entry name" value="PRK02304.1-5"/>
    <property type="match status" value="1"/>
</dbReference>
<dbReference type="RefSeq" id="WP_066449469.1">
    <property type="nucleotide sequence ID" value="NZ_JANKBF010000008.1"/>
</dbReference>
<comment type="pathway">
    <text evidence="4 12">Purine metabolism; AMP biosynthesis via salvage pathway; AMP from adenine: step 1/1.</text>
</comment>
<dbReference type="GO" id="GO:0016208">
    <property type="term" value="F:AMP binding"/>
    <property type="evidence" value="ECO:0007669"/>
    <property type="project" value="TreeGrafter"/>
</dbReference>
<dbReference type="PANTHER" id="PTHR32315:SF3">
    <property type="entry name" value="ADENINE PHOSPHORIBOSYLTRANSFERASE"/>
    <property type="match status" value="1"/>
</dbReference>
<name>A0A4R3Z647_9FIRM</name>
<dbReference type="InterPro" id="IPR005764">
    <property type="entry name" value="Ade_phspho_trans"/>
</dbReference>
<evidence type="ECO:0000256" key="10">
    <source>
        <dbReference type="ARBA" id="ARBA00022679"/>
    </source>
</evidence>
<dbReference type="InterPro" id="IPR050054">
    <property type="entry name" value="UPRTase/APRTase"/>
</dbReference>
<evidence type="ECO:0000256" key="3">
    <source>
        <dbReference type="ARBA" id="ARBA00004496"/>
    </source>
</evidence>
<dbReference type="Proteomes" id="UP000295515">
    <property type="component" value="Unassembled WGS sequence"/>
</dbReference>
<evidence type="ECO:0000256" key="6">
    <source>
        <dbReference type="ARBA" id="ARBA00011738"/>
    </source>
</evidence>
<dbReference type="GO" id="GO:0044209">
    <property type="term" value="P:AMP salvage"/>
    <property type="evidence" value="ECO:0007669"/>
    <property type="project" value="UniProtKB-UniRule"/>
</dbReference>
<dbReference type="HAMAP" id="MF_00004">
    <property type="entry name" value="Aden_phosphoribosyltr"/>
    <property type="match status" value="1"/>
</dbReference>
<dbReference type="FunFam" id="3.40.50.2020:FF:000004">
    <property type="entry name" value="Adenine phosphoribosyltransferase"/>
    <property type="match status" value="1"/>
</dbReference>
<evidence type="ECO:0000313" key="14">
    <source>
        <dbReference type="EMBL" id="TCW00919.1"/>
    </source>
</evidence>
<dbReference type="GO" id="GO:0005737">
    <property type="term" value="C:cytoplasm"/>
    <property type="evidence" value="ECO:0007669"/>
    <property type="project" value="UniProtKB-SubCell"/>
</dbReference>
<evidence type="ECO:0000256" key="1">
    <source>
        <dbReference type="ARBA" id="ARBA00000868"/>
    </source>
</evidence>
<evidence type="ECO:0000256" key="9">
    <source>
        <dbReference type="ARBA" id="ARBA00022676"/>
    </source>
</evidence>
<proteinExistence type="inferred from homology"/>
<feature type="domain" description="Phosphoribosyltransferase" evidence="13">
    <location>
        <begin position="30"/>
        <end position="151"/>
    </location>
</feature>
<dbReference type="PANTHER" id="PTHR32315">
    <property type="entry name" value="ADENINE PHOSPHORIBOSYLTRANSFERASE"/>
    <property type="match status" value="1"/>
</dbReference>
<comment type="catalytic activity">
    <reaction evidence="1 12">
        <text>AMP + diphosphate = 5-phospho-alpha-D-ribose 1-diphosphate + adenine</text>
        <dbReference type="Rhea" id="RHEA:16609"/>
        <dbReference type="ChEBI" id="CHEBI:16708"/>
        <dbReference type="ChEBI" id="CHEBI:33019"/>
        <dbReference type="ChEBI" id="CHEBI:58017"/>
        <dbReference type="ChEBI" id="CHEBI:456215"/>
        <dbReference type="EC" id="2.4.2.7"/>
    </reaction>
</comment>
<evidence type="ECO:0000256" key="2">
    <source>
        <dbReference type="ARBA" id="ARBA00003968"/>
    </source>
</evidence>
<evidence type="ECO:0000256" key="12">
    <source>
        <dbReference type="HAMAP-Rule" id="MF_00004"/>
    </source>
</evidence>
<sequence>MDLKEYIADIPDFPEPGVLFRDVTPLLADKDAYKEAIRLLVDFAKEKDVDVIAGPEARGFLFGCPVATELNCGFVPVRKPGKLPRKVVTKSYDLEYGSNEIQMHSDSIQPGQNVLIVDDLLATGGTVQATVSLIEQMGGNVVGIAFLIELEALKGRKLLTGYDVYSVLKY</sequence>
<keyword evidence="10 12" id="KW-0808">Transferase</keyword>
<dbReference type="SUPFAM" id="SSF53271">
    <property type="entry name" value="PRTase-like"/>
    <property type="match status" value="1"/>
</dbReference>
<evidence type="ECO:0000313" key="15">
    <source>
        <dbReference type="Proteomes" id="UP000295515"/>
    </source>
</evidence>
<comment type="caution">
    <text evidence="14">The sequence shown here is derived from an EMBL/GenBank/DDBJ whole genome shotgun (WGS) entry which is preliminary data.</text>
</comment>
<evidence type="ECO:0000256" key="11">
    <source>
        <dbReference type="ARBA" id="ARBA00022726"/>
    </source>
</evidence>
<dbReference type="GeneID" id="98914839"/>
<dbReference type="GO" id="GO:0006166">
    <property type="term" value="P:purine ribonucleoside salvage"/>
    <property type="evidence" value="ECO:0007669"/>
    <property type="project" value="UniProtKB-UniRule"/>
</dbReference>
<dbReference type="Pfam" id="PF00156">
    <property type="entry name" value="Pribosyltran"/>
    <property type="match status" value="1"/>
</dbReference>
<gene>
    <name evidence="12" type="primary">apt</name>
    <name evidence="14" type="ORF">EDD60_10511</name>
</gene>
<evidence type="ECO:0000256" key="5">
    <source>
        <dbReference type="ARBA" id="ARBA00008391"/>
    </source>
</evidence>
<comment type="function">
    <text evidence="2 12">Catalyzes a salvage reaction resulting in the formation of AMP, that is energically less costly than de novo synthesis.</text>
</comment>
<dbReference type="NCBIfam" id="TIGR01090">
    <property type="entry name" value="apt"/>
    <property type="match status" value="1"/>
</dbReference>
<evidence type="ECO:0000259" key="13">
    <source>
        <dbReference type="Pfam" id="PF00156"/>
    </source>
</evidence>
<comment type="subunit">
    <text evidence="6 12">Homodimer.</text>
</comment>